<dbReference type="EMBL" id="CYUD01000005">
    <property type="protein sequence ID" value="CUJ97782.1"/>
    <property type="molecule type" value="Genomic_DNA"/>
</dbReference>
<accession>A0A0P1I8P8</accession>
<evidence type="ECO:0008006" key="3">
    <source>
        <dbReference type="Google" id="ProtNLM"/>
    </source>
</evidence>
<evidence type="ECO:0000313" key="1">
    <source>
        <dbReference type="EMBL" id="CUJ97782.1"/>
    </source>
</evidence>
<sequence>MYDQKDDLTLNERAWLRFLRDVSNGSDPEPTLRRVQLLRRLCRPHKEKWNGFSKLRRGMAREPCLAGSLAD</sequence>
<dbReference type="Proteomes" id="UP000051260">
    <property type="component" value="Unassembled WGS sequence"/>
</dbReference>
<evidence type="ECO:0000313" key="2">
    <source>
        <dbReference type="Proteomes" id="UP000051260"/>
    </source>
</evidence>
<dbReference type="AlphaFoldDB" id="A0A0P1I8P8"/>
<protein>
    <recommendedName>
        <fullName evidence="3">Transposase</fullName>
    </recommendedName>
</protein>
<name>A0A0P1I8P8_9RHOB</name>
<dbReference type="STRING" id="1715692.RUE5091_01849"/>
<keyword evidence="2" id="KW-1185">Reference proteome</keyword>
<gene>
    <name evidence="1" type="ORF">RUE5091_01849</name>
</gene>
<organism evidence="1 2">
    <name type="scientific">Ruegeria denitrificans</name>
    <dbReference type="NCBI Taxonomy" id="1715692"/>
    <lineage>
        <taxon>Bacteria</taxon>
        <taxon>Pseudomonadati</taxon>
        <taxon>Pseudomonadota</taxon>
        <taxon>Alphaproteobacteria</taxon>
        <taxon>Rhodobacterales</taxon>
        <taxon>Roseobacteraceae</taxon>
        <taxon>Ruegeria</taxon>
    </lineage>
</organism>
<reference evidence="2" key="1">
    <citation type="submission" date="2015-09" db="EMBL/GenBank/DDBJ databases">
        <authorList>
            <person name="Rodrigo-Torres L."/>
            <person name="Arahal D.R."/>
        </authorList>
    </citation>
    <scope>NUCLEOTIDE SEQUENCE [LARGE SCALE GENOMIC DNA]</scope>
    <source>
        <strain evidence="2">CECT 5091</strain>
    </source>
</reference>
<proteinExistence type="predicted"/>